<protein>
    <submittedName>
        <fullName evidence="2">Putative RNA-binding protein, Zn-ribbon-containing</fullName>
    </submittedName>
</protein>
<dbReference type="PANTHER" id="PTHR36456">
    <property type="entry name" value="UPF0232 PROTEIN SCO3875"/>
    <property type="match status" value="1"/>
</dbReference>
<dbReference type="STRING" id="1307763.L21SP4_02263"/>
<organism evidence="2 3">
    <name type="scientific">Kiritimatiella glycovorans</name>
    <dbReference type="NCBI Taxonomy" id="1307763"/>
    <lineage>
        <taxon>Bacteria</taxon>
        <taxon>Pseudomonadati</taxon>
        <taxon>Kiritimatiellota</taxon>
        <taxon>Kiritimatiellia</taxon>
        <taxon>Kiritimatiellales</taxon>
        <taxon>Kiritimatiellaceae</taxon>
        <taxon>Kiritimatiella</taxon>
    </lineage>
</organism>
<keyword evidence="3" id="KW-1185">Reference proteome</keyword>
<evidence type="ECO:0000313" key="2">
    <source>
        <dbReference type="EMBL" id="AKJ65490.1"/>
    </source>
</evidence>
<feature type="compositionally biased region" description="Basic and acidic residues" evidence="1">
    <location>
        <begin position="18"/>
        <end position="29"/>
    </location>
</feature>
<accession>A0A0G3EL51</accession>
<dbReference type="PANTHER" id="PTHR36456:SF1">
    <property type="entry name" value="UPF0232 PROTEIN SCO3875"/>
    <property type="match status" value="1"/>
</dbReference>
<reference evidence="3" key="1">
    <citation type="submission" date="2015-02" db="EMBL/GenBank/DDBJ databases">
        <title>Description and complete genome sequence of the first cultured representative of the subdivision 5 of the Verrucomicrobia phylum.</title>
        <authorList>
            <person name="Spring S."/>
            <person name="Bunk B."/>
            <person name="Sproer C."/>
            <person name="Klenk H.-P."/>
        </authorList>
    </citation>
    <scope>NUCLEOTIDE SEQUENCE [LARGE SCALE GENOMIC DNA]</scope>
    <source>
        <strain evidence="3">L21-Fru-AB</strain>
    </source>
</reference>
<sequence>MKSARRDPGATVEVGDTGVKEEPERRRSYRPDYWRMQRERLRISAPRPPEPLRHTKRVDEVLAPVLGGMGLEDAFRVSRLHEDWAEIAGRPVADHTRPGRLEGDRLVVYVDHPMWMSELSRFGKGPLLEKVRRYVNDGSVQDLVLKIDPGRRPGSTSP</sequence>
<evidence type="ECO:0000256" key="1">
    <source>
        <dbReference type="SAM" id="MobiDB-lite"/>
    </source>
</evidence>
<proteinExistence type="predicted"/>
<gene>
    <name evidence="2" type="ORF">L21SP4_02263</name>
</gene>
<dbReference type="KEGG" id="vbl:L21SP4_02263"/>
<evidence type="ECO:0000313" key="3">
    <source>
        <dbReference type="Proteomes" id="UP000035268"/>
    </source>
</evidence>
<feature type="region of interest" description="Disordered" evidence="1">
    <location>
        <begin position="1"/>
        <end position="29"/>
    </location>
</feature>
<dbReference type="EMBL" id="CP010904">
    <property type="protein sequence ID" value="AKJ65490.1"/>
    <property type="molecule type" value="Genomic_DNA"/>
</dbReference>
<reference evidence="2 3" key="2">
    <citation type="journal article" date="2016" name="ISME J.">
        <title>Characterization of the first cultured representative of Verrucomicrobia subdivision 5 indicates the proposal of a novel phylum.</title>
        <authorList>
            <person name="Spring S."/>
            <person name="Bunk B."/>
            <person name="Sproer C."/>
            <person name="Schumann P."/>
            <person name="Rohde M."/>
            <person name="Tindall B.J."/>
            <person name="Klenk H.P."/>
        </authorList>
    </citation>
    <scope>NUCLEOTIDE SEQUENCE [LARGE SCALE GENOMIC DNA]</scope>
    <source>
        <strain evidence="2 3">L21-Fru-AB</strain>
    </source>
</reference>
<dbReference type="AlphaFoldDB" id="A0A0G3EL51"/>
<name>A0A0G3EL51_9BACT</name>
<dbReference type="InterPro" id="IPR007922">
    <property type="entry name" value="DciA-like"/>
</dbReference>
<dbReference type="Pfam" id="PF05258">
    <property type="entry name" value="DciA"/>
    <property type="match status" value="1"/>
</dbReference>
<dbReference type="Proteomes" id="UP000035268">
    <property type="component" value="Chromosome"/>
</dbReference>